<keyword evidence="7" id="KW-0010">Activator</keyword>
<dbReference type="Gene3D" id="3.30.310.20">
    <property type="entry name" value="DNA-3-methyladenine glycosylase AlkA, N-terminal domain"/>
    <property type="match status" value="1"/>
</dbReference>
<dbReference type="Pfam" id="PF12833">
    <property type="entry name" value="HTH_18"/>
    <property type="match status" value="1"/>
</dbReference>
<dbReference type="GO" id="GO:0032993">
    <property type="term" value="C:protein-DNA complex"/>
    <property type="evidence" value="ECO:0007669"/>
    <property type="project" value="TreeGrafter"/>
</dbReference>
<dbReference type="InterPro" id="IPR018060">
    <property type="entry name" value="HTH_AraC"/>
</dbReference>
<evidence type="ECO:0000256" key="3">
    <source>
        <dbReference type="ARBA" id="ARBA00012000"/>
    </source>
</evidence>
<dbReference type="InterPro" id="IPR011257">
    <property type="entry name" value="DNA_glycosylase"/>
</dbReference>
<dbReference type="InterPro" id="IPR035451">
    <property type="entry name" value="Ada-like_dom_sf"/>
</dbReference>
<dbReference type="SUPFAM" id="SSF57884">
    <property type="entry name" value="Ada DNA repair protein, N-terminal domain (N-Ada 10)"/>
    <property type="match status" value="1"/>
</dbReference>
<evidence type="ECO:0000259" key="10">
    <source>
        <dbReference type="PROSITE" id="PS01124"/>
    </source>
</evidence>
<dbReference type="GO" id="GO:0005737">
    <property type="term" value="C:cytoplasm"/>
    <property type="evidence" value="ECO:0007669"/>
    <property type="project" value="TreeGrafter"/>
</dbReference>
<dbReference type="GO" id="GO:0043916">
    <property type="term" value="F:DNA-7-methylguanine glycosylase activity"/>
    <property type="evidence" value="ECO:0007669"/>
    <property type="project" value="TreeGrafter"/>
</dbReference>
<evidence type="ECO:0000256" key="6">
    <source>
        <dbReference type="ARBA" id="ARBA00023015"/>
    </source>
</evidence>
<dbReference type="GO" id="GO:0008270">
    <property type="term" value="F:zinc ion binding"/>
    <property type="evidence" value="ECO:0007669"/>
    <property type="project" value="InterPro"/>
</dbReference>
<dbReference type="EMBL" id="LT828648">
    <property type="protein sequence ID" value="SLM49865.1"/>
    <property type="molecule type" value="Genomic_DNA"/>
</dbReference>
<keyword evidence="12" id="KW-1185">Reference proteome</keyword>
<evidence type="ECO:0000256" key="7">
    <source>
        <dbReference type="ARBA" id="ARBA00023159"/>
    </source>
</evidence>
<dbReference type="GO" id="GO:0006285">
    <property type="term" value="P:base-excision repair, AP site formation"/>
    <property type="evidence" value="ECO:0007669"/>
    <property type="project" value="TreeGrafter"/>
</dbReference>
<dbReference type="Gene3D" id="1.10.340.30">
    <property type="entry name" value="Hypothetical protein, domain 2"/>
    <property type="match status" value="1"/>
</dbReference>
<feature type="domain" description="HTH araC/xylS-type" evidence="10">
    <location>
        <begin position="136"/>
        <end position="234"/>
    </location>
</feature>
<dbReference type="InterPro" id="IPR003265">
    <property type="entry name" value="HhH-GPD_domain"/>
</dbReference>
<reference evidence="11 12" key="1">
    <citation type="submission" date="2017-03" db="EMBL/GenBank/DDBJ databases">
        <authorList>
            <person name="Afonso C.L."/>
            <person name="Miller P.J."/>
            <person name="Scott M.A."/>
            <person name="Spackman E."/>
            <person name="Goraichik I."/>
            <person name="Dimitrov K.M."/>
            <person name="Suarez D.L."/>
            <person name="Swayne D.E."/>
        </authorList>
    </citation>
    <scope>NUCLEOTIDE SEQUENCE [LARGE SCALE GENOMIC DNA]</scope>
    <source>
        <strain evidence="11">Genome sequencing of Nitrospira japonica strain NJ11</strain>
    </source>
</reference>
<sequence length="537" mass="60777">MTGKEGLQLAIGRPSKFKYTGVEVRIRRVYRNPFVYSLDDGQDHWTFARRSMNSHDPFYRALLARDHRFDGKFFVAVKTTGIYCRPICPARPKRENVLFFKTAQAAERAGYRPCLRCRPESAPGSPAWNGKQTTVERALKLLAQGVLEQHSEEVLADRLGVSARHLRRLFEKELGQTPKQLHDGSRLNFARKLIVETPLPFTEIAFSTGFRSLRRFNDAVKKRFHRPPSALRSSTKGVEAASMIRLGLAYRPPFDWRSLLDYYRRHHVAGIEAIEGDAYSRVFTVDGMETTGYFRIRPDGRNPELALEICLSDTRCLLRVVQRIRHMFDLDSDPAVIGKVFAQAGILSTFRRRHPGARLARGFDPFETAIATILGQVISVAHTARLMNQLAATYGEEVRHPVSGDRIRLFPKPHILAKSDLHAVAITGLKRAAIREFSARVAGGMIRFDPAQDPDDFKRAVRMVKGIGAWSAEYMALRALGDADAFPSADLILNRFIKAHPRFNVETVRPWRSYAAVCLWNEQATAIREEEANHAAV</sequence>
<keyword evidence="4" id="KW-0808">Transferase</keyword>
<dbReference type="InterPro" id="IPR009057">
    <property type="entry name" value="Homeodomain-like_sf"/>
</dbReference>
<evidence type="ECO:0000256" key="4">
    <source>
        <dbReference type="ARBA" id="ARBA00022603"/>
    </source>
</evidence>
<dbReference type="SUPFAM" id="SSF55945">
    <property type="entry name" value="TATA-box binding protein-like"/>
    <property type="match status" value="1"/>
</dbReference>
<keyword evidence="9" id="KW-0234">DNA repair</keyword>
<dbReference type="InterPro" id="IPR037046">
    <property type="entry name" value="AlkA_N_sf"/>
</dbReference>
<dbReference type="InterPro" id="IPR010316">
    <property type="entry name" value="AlkA_N"/>
</dbReference>
<dbReference type="SUPFAM" id="SSF48150">
    <property type="entry name" value="DNA-glycosylase"/>
    <property type="match status" value="1"/>
</dbReference>
<keyword evidence="8" id="KW-0804">Transcription</keyword>
<keyword evidence="6" id="KW-0805">Transcription regulation</keyword>
<dbReference type="SUPFAM" id="SSF46689">
    <property type="entry name" value="Homeodomain-like"/>
    <property type="match status" value="2"/>
</dbReference>
<evidence type="ECO:0000313" key="11">
    <source>
        <dbReference type="EMBL" id="SLM49865.1"/>
    </source>
</evidence>
<dbReference type="GO" id="GO:0003700">
    <property type="term" value="F:DNA-binding transcription factor activity"/>
    <property type="evidence" value="ECO:0007669"/>
    <property type="project" value="InterPro"/>
</dbReference>
<proteinExistence type="predicted"/>
<dbReference type="PROSITE" id="PS01124">
    <property type="entry name" value="HTH_ARAC_FAMILY_2"/>
    <property type="match status" value="1"/>
</dbReference>
<dbReference type="InterPro" id="IPR051912">
    <property type="entry name" value="Alkylbase_DNA_Glycosylase/TA"/>
</dbReference>
<keyword evidence="4" id="KW-0489">Methyltransferase</keyword>
<dbReference type="SMART" id="SM00342">
    <property type="entry name" value="HTH_ARAC"/>
    <property type="match status" value="1"/>
</dbReference>
<dbReference type="KEGG" id="nja:NSJP_3698"/>
<dbReference type="PANTHER" id="PTHR43003:SF13">
    <property type="entry name" value="DNA-3-METHYLADENINE GLYCOSYLASE 2"/>
    <property type="match status" value="1"/>
</dbReference>
<evidence type="ECO:0000256" key="1">
    <source>
        <dbReference type="ARBA" id="ARBA00000086"/>
    </source>
</evidence>
<dbReference type="GO" id="GO:0043565">
    <property type="term" value="F:sequence-specific DNA binding"/>
    <property type="evidence" value="ECO:0007669"/>
    <property type="project" value="InterPro"/>
</dbReference>
<dbReference type="GO" id="GO:0032259">
    <property type="term" value="P:methylation"/>
    <property type="evidence" value="ECO:0007669"/>
    <property type="project" value="UniProtKB-KW"/>
</dbReference>
<dbReference type="Pfam" id="PF06029">
    <property type="entry name" value="AlkA_N"/>
    <property type="match status" value="1"/>
</dbReference>
<dbReference type="AlphaFoldDB" id="A0A1W1IA43"/>
<dbReference type="STRING" id="1325564.NSJP_3698"/>
<accession>A0A1W1IA43</accession>
<evidence type="ECO:0000256" key="8">
    <source>
        <dbReference type="ARBA" id="ARBA00023163"/>
    </source>
</evidence>
<evidence type="ECO:0000256" key="9">
    <source>
        <dbReference type="ARBA" id="ARBA00023204"/>
    </source>
</evidence>
<dbReference type="GO" id="GO:0032131">
    <property type="term" value="F:alkylated DNA binding"/>
    <property type="evidence" value="ECO:0007669"/>
    <property type="project" value="TreeGrafter"/>
</dbReference>
<dbReference type="Gene3D" id="1.10.10.60">
    <property type="entry name" value="Homeodomain-like"/>
    <property type="match status" value="1"/>
</dbReference>
<dbReference type="Pfam" id="PF02805">
    <property type="entry name" value="Ada_Zn_binding"/>
    <property type="match status" value="1"/>
</dbReference>
<comment type="cofactor">
    <cofactor evidence="2">
        <name>Zn(2+)</name>
        <dbReference type="ChEBI" id="CHEBI:29105"/>
    </cofactor>
</comment>
<dbReference type="GO" id="GO:0008725">
    <property type="term" value="F:DNA-3-methyladenine glycosylase activity"/>
    <property type="evidence" value="ECO:0007669"/>
    <property type="project" value="TreeGrafter"/>
</dbReference>
<dbReference type="PANTHER" id="PTHR43003">
    <property type="entry name" value="DNA-3-METHYLADENINE GLYCOSYLASE"/>
    <property type="match status" value="1"/>
</dbReference>
<dbReference type="EC" id="3.2.2.21" evidence="3"/>
<name>A0A1W1IA43_9BACT</name>
<dbReference type="Gene3D" id="3.40.10.10">
    <property type="entry name" value="DNA Methylphosphotriester Repair Domain"/>
    <property type="match status" value="1"/>
</dbReference>
<evidence type="ECO:0000256" key="2">
    <source>
        <dbReference type="ARBA" id="ARBA00001947"/>
    </source>
</evidence>
<dbReference type="GO" id="GO:0008168">
    <property type="term" value="F:methyltransferase activity"/>
    <property type="evidence" value="ECO:0007669"/>
    <property type="project" value="UniProtKB-KW"/>
</dbReference>
<evidence type="ECO:0000313" key="12">
    <source>
        <dbReference type="Proteomes" id="UP000192042"/>
    </source>
</evidence>
<comment type="catalytic activity">
    <reaction evidence="1">
        <text>Hydrolysis of alkylated DNA, releasing 3-methyladenine, 3-methylguanine, 7-methylguanine and 7-methyladenine.</text>
        <dbReference type="EC" id="3.2.2.21"/>
    </reaction>
</comment>
<dbReference type="InterPro" id="IPR004026">
    <property type="entry name" value="Ada_DNA_repair_Zn-bd"/>
</dbReference>
<dbReference type="SMART" id="SM00478">
    <property type="entry name" value="ENDO3c"/>
    <property type="match status" value="1"/>
</dbReference>
<dbReference type="Proteomes" id="UP000192042">
    <property type="component" value="Chromosome I"/>
</dbReference>
<gene>
    <name evidence="11" type="ORF">NSJP_3698</name>
</gene>
<protein>
    <recommendedName>
        <fullName evidence="3">DNA-3-methyladenine glycosylase II</fullName>
        <ecNumber evidence="3">3.2.2.21</ecNumber>
    </recommendedName>
</protein>
<organism evidence="11 12">
    <name type="scientific">Nitrospira japonica</name>
    <dbReference type="NCBI Taxonomy" id="1325564"/>
    <lineage>
        <taxon>Bacteria</taxon>
        <taxon>Pseudomonadati</taxon>
        <taxon>Nitrospirota</taxon>
        <taxon>Nitrospiria</taxon>
        <taxon>Nitrospirales</taxon>
        <taxon>Nitrospiraceae</taxon>
        <taxon>Nitrospira</taxon>
    </lineage>
</organism>
<evidence type="ECO:0000256" key="5">
    <source>
        <dbReference type="ARBA" id="ARBA00022763"/>
    </source>
</evidence>
<dbReference type="GO" id="GO:0006307">
    <property type="term" value="P:DNA alkylation repair"/>
    <property type="evidence" value="ECO:0007669"/>
    <property type="project" value="TreeGrafter"/>
</dbReference>
<dbReference type="SMART" id="SM01009">
    <property type="entry name" value="AlkA_N"/>
    <property type="match status" value="1"/>
</dbReference>
<keyword evidence="5" id="KW-0227">DNA damage</keyword>